<dbReference type="Proteomes" id="UP000309340">
    <property type="component" value="Unassembled WGS sequence"/>
</dbReference>
<accession>A0A4V5NIV4</accession>
<dbReference type="OrthoDB" id="5366531at2759"/>
<name>A0A4V5NIV4_9PEZI</name>
<protein>
    <submittedName>
        <fullName evidence="1">Uncharacterized protein</fullName>
    </submittedName>
</protein>
<organism evidence="1 2">
    <name type="scientific">Friedmanniomyces simplex</name>
    <dbReference type="NCBI Taxonomy" id="329884"/>
    <lineage>
        <taxon>Eukaryota</taxon>
        <taxon>Fungi</taxon>
        <taxon>Dikarya</taxon>
        <taxon>Ascomycota</taxon>
        <taxon>Pezizomycotina</taxon>
        <taxon>Dothideomycetes</taxon>
        <taxon>Dothideomycetidae</taxon>
        <taxon>Mycosphaerellales</taxon>
        <taxon>Teratosphaeriaceae</taxon>
        <taxon>Friedmanniomyces</taxon>
    </lineage>
</organism>
<dbReference type="AlphaFoldDB" id="A0A4V5NIV4"/>
<dbReference type="EMBL" id="NAJQ01000202">
    <property type="protein sequence ID" value="TKA75159.1"/>
    <property type="molecule type" value="Genomic_DNA"/>
</dbReference>
<dbReference type="STRING" id="329884.A0A4V5NIV4"/>
<evidence type="ECO:0000313" key="1">
    <source>
        <dbReference type="EMBL" id="TKA75159.1"/>
    </source>
</evidence>
<gene>
    <name evidence="1" type="ORF">B0A55_03984</name>
</gene>
<comment type="caution">
    <text evidence="1">The sequence shown here is derived from an EMBL/GenBank/DDBJ whole genome shotgun (WGS) entry which is preliminary data.</text>
</comment>
<reference evidence="1 2" key="1">
    <citation type="submission" date="2017-03" db="EMBL/GenBank/DDBJ databases">
        <title>Genomes of endolithic fungi from Antarctica.</title>
        <authorList>
            <person name="Coleine C."/>
            <person name="Masonjones S."/>
            <person name="Stajich J.E."/>
        </authorList>
    </citation>
    <scope>NUCLEOTIDE SEQUENCE [LARGE SCALE GENOMIC DNA]</scope>
    <source>
        <strain evidence="1 2">CCFEE 5184</strain>
    </source>
</reference>
<evidence type="ECO:0000313" key="2">
    <source>
        <dbReference type="Proteomes" id="UP000309340"/>
    </source>
</evidence>
<keyword evidence="2" id="KW-1185">Reference proteome</keyword>
<proteinExistence type="predicted"/>
<sequence length="760" mass="86045">MRVRIAWGLTRASTRAPLRQLIPPSAHHAATWSSLPLPGRRYTTRGVTTAAAAPEPADYEVEQPAQRTPIRRVDERHQVAELLGASTQEYGLRMSMSSGVPLFEPGLTREGSFQALRYQADVNCEAKLGKLMVDQEEHFMNYQLWIELLHFRRRVDGLGGVLDVWHGMRRREVDLPTMGEAAETLWKELIDAASARSGTQKNAEVEAIRHELFEYAKGLKDRTGEQYSGLYKGLVGHLFRIDVAGMGQACHWHRRMLNAGLVSVDNVLKQIAHDALSNTHPVFRTFRTLYKQNAAERDCYDTVIPEAAMLRTVNETLKYHRLFMKNGDGPSTSVFHTPAVQQLFELDRDASLPMKHGTESRQPALTTALDIRDTATYPPITRASMSALVGDVHGIKPKELSDAFVARMFATSAFSIDLVIRGLSFFAVDTLGPLAMREIAVRAGSPVELCNKLNNLKRAGIKVAEGCVYSRLMLKLAVEGHTDLFNALLASDQHPEGYDDTRTQEALLVSYLEAGNWTQVHLTMTCLTLAGVDLERNAVNRLAQHYIRTRAWRLAAQTMEEMKRLRVPLTPVTMAHLWRYLLPERRRGMRPQESQRLDPPPFDALDFVTNAYVYSDTLSRNVPSRLWREILKRYGMAFRWDGLEKVVLGLAARYRPRTVRTVRWRQGSRVVTLNRVGTGKLEEVFTEQMQQAFFTWGFRAAAMRNELRLRELRVADVDPTVVSGMTTIGNQITPHESSWTQGLRLLRQLNRHGLAIHHPT</sequence>